<keyword evidence="2" id="KW-1185">Reference proteome</keyword>
<dbReference type="RefSeq" id="WP_092812451.1">
    <property type="nucleotide sequence ID" value="NZ_FMVW01000004.1"/>
</dbReference>
<evidence type="ECO:0000313" key="1">
    <source>
        <dbReference type="EMBL" id="SCZ37342.1"/>
    </source>
</evidence>
<name>A0A1G5NIW6_AFIMA</name>
<proteinExistence type="predicted"/>
<gene>
    <name evidence="1" type="ORF">SAMN03080610_02155</name>
</gene>
<evidence type="ECO:0000313" key="2">
    <source>
        <dbReference type="Proteomes" id="UP000199347"/>
    </source>
</evidence>
<dbReference type="AlphaFoldDB" id="A0A1G5NIW6"/>
<dbReference type="Proteomes" id="UP000199347">
    <property type="component" value="Unassembled WGS sequence"/>
</dbReference>
<sequence>MQRALQTLNEQERRDLAEDIAVEASQWRRRADEANLPFLAYLIEMVVLEAWREATEENLNDFNPKN</sequence>
<organism evidence="1 2">
    <name type="scientific">Afifella marina DSM 2698</name>
    <dbReference type="NCBI Taxonomy" id="1120955"/>
    <lineage>
        <taxon>Bacteria</taxon>
        <taxon>Pseudomonadati</taxon>
        <taxon>Pseudomonadota</taxon>
        <taxon>Alphaproteobacteria</taxon>
        <taxon>Hyphomicrobiales</taxon>
        <taxon>Afifellaceae</taxon>
        <taxon>Afifella</taxon>
    </lineage>
</organism>
<dbReference type="EMBL" id="FMVW01000004">
    <property type="protein sequence ID" value="SCZ37342.1"/>
    <property type="molecule type" value="Genomic_DNA"/>
</dbReference>
<accession>A0A1G5NIW6</accession>
<dbReference type="OrthoDB" id="9874035at2"/>
<dbReference type="STRING" id="1120955.SAMN03080610_02155"/>
<protein>
    <submittedName>
        <fullName evidence="1">Uncharacterized protein</fullName>
    </submittedName>
</protein>
<reference evidence="1 2" key="1">
    <citation type="submission" date="2016-10" db="EMBL/GenBank/DDBJ databases">
        <authorList>
            <person name="de Groot N.N."/>
        </authorList>
    </citation>
    <scope>NUCLEOTIDE SEQUENCE [LARGE SCALE GENOMIC DNA]</scope>
    <source>
        <strain evidence="1 2">DSM 2698</strain>
    </source>
</reference>